<organism evidence="2">
    <name type="scientific">viral metagenome</name>
    <dbReference type="NCBI Taxonomy" id="1070528"/>
    <lineage>
        <taxon>unclassified sequences</taxon>
        <taxon>metagenomes</taxon>
        <taxon>organismal metagenomes</taxon>
    </lineage>
</organism>
<dbReference type="InterPro" id="IPR036423">
    <property type="entry name" value="SOD-like_Cu/Zn_dom_sf"/>
</dbReference>
<reference evidence="2" key="1">
    <citation type="journal article" date="2020" name="Nature">
        <title>Giant virus diversity and host interactions through global metagenomics.</title>
        <authorList>
            <person name="Schulz F."/>
            <person name="Roux S."/>
            <person name="Paez-Espino D."/>
            <person name="Jungbluth S."/>
            <person name="Walsh D.A."/>
            <person name="Denef V.J."/>
            <person name="McMahon K.D."/>
            <person name="Konstantinidis K.T."/>
            <person name="Eloe-Fadrosh E.A."/>
            <person name="Kyrpides N.C."/>
            <person name="Woyke T."/>
        </authorList>
    </citation>
    <scope>NUCLEOTIDE SEQUENCE</scope>
    <source>
        <strain evidence="2">GVMAG-M-3300023174-132</strain>
    </source>
</reference>
<dbReference type="EMBL" id="MN739575">
    <property type="protein sequence ID" value="QHT13655.1"/>
    <property type="molecule type" value="Genomic_DNA"/>
</dbReference>
<dbReference type="InterPro" id="IPR001424">
    <property type="entry name" value="SOD_Cu_Zn_dom"/>
</dbReference>
<dbReference type="Gene3D" id="2.60.40.200">
    <property type="entry name" value="Superoxide dismutase, copper/zinc binding domain"/>
    <property type="match status" value="1"/>
</dbReference>
<proteinExistence type="predicted"/>
<dbReference type="GO" id="GO:0006801">
    <property type="term" value="P:superoxide metabolic process"/>
    <property type="evidence" value="ECO:0007669"/>
    <property type="project" value="InterPro"/>
</dbReference>
<accession>A0A6C0DDI1</accession>
<evidence type="ECO:0000313" key="2">
    <source>
        <dbReference type="EMBL" id="QHT13655.1"/>
    </source>
</evidence>
<dbReference type="PRINTS" id="PR00068">
    <property type="entry name" value="CUZNDISMTASE"/>
</dbReference>
<evidence type="ECO:0000259" key="1">
    <source>
        <dbReference type="Pfam" id="PF00080"/>
    </source>
</evidence>
<dbReference type="PANTHER" id="PTHR10003">
    <property type="entry name" value="SUPEROXIDE DISMUTASE CU-ZN -RELATED"/>
    <property type="match status" value="1"/>
</dbReference>
<dbReference type="SUPFAM" id="SSF49329">
    <property type="entry name" value="Cu,Zn superoxide dismutase-like"/>
    <property type="match status" value="1"/>
</dbReference>
<dbReference type="InterPro" id="IPR018152">
    <property type="entry name" value="SOD_Cu/Zn_BS"/>
</dbReference>
<sequence length="165" mass="17511">MAAVAAFTDIHSGVLGHVTFRDTAGGAVIVQAEFTALPSGEHGFHIHKSGDLREPGCAGACDHFHKGPQTVHGGPPGASDAPRHTGDLGNVGKTGHIYRYRLPNLRVTELLGRTVIIHADQDDLGKGTWPDSHTTGHAGARIACAIIGRISSSNKRVTRRTRKYL</sequence>
<dbReference type="GO" id="GO:0005507">
    <property type="term" value="F:copper ion binding"/>
    <property type="evidence" value="ECO:0007669"/>
    <property type="project" value="InterPro"/>
</dbReference>
<dbReference type="Pfam" id="PF00080">
    <property type="entry name" value="Sod_Cu"/>
    <property type="match status" value="1"/>
</dbReference>
<name>A0A6C0DDI1_9ZZZZ</name>
<dbReference type="AlphaFoldDB" id="A0A6C0DDI1"/>
<feature type="domain" description="Superoxide dismutase copper/zinc binding" evidence="1">
    <location>
        <begin position="15"/>
        <end position="147"/>
    </location>
</feature>
<dbReference type="InterPro" id="IPR024134">
    <property type="entry name" value="SOD_Cu/Zn_/chaperone"/>
</dbReference>
<dbReference type="PROSITE" id="PS00332">
    <property type="entry name" value="SOD_CU_ZN_2"/>
    <property type="match status" value="1"/>
</dbReference>
<protein>
    <recommendedName>
        <fullName evidence="1">Superoxide dismutase copper/zinc binding domain-containing protein</fullName>
    </recommendedName>
</protein>